<proteinExistence type="predicted"/>
<feature type="domain" description="WYL" evidence="1">
    <location>
        <begin position="142"/>
        <end position="216"/>
    </location>
</feature>
<dbReference type="Pfam" id="PF13280">
    <property type="entry name" value="WYL"/>
    <property type="match status" value="1"/>
</dbReference>
<dbReference type="PANTHER" id="PTHR34580">
    <property type="match status" value="1"/>
</dbReference>
<comment type="caution">
    <text evidence="3">The sequence shown here is derived from an EMBL/GenBank/DDBJ whole genome shotgun (WGS) entry which is preliminary data.</text>
</comment>
<evidence type="ECO:0000313" key="3">
    <source>
        <dbReference type="EMBL" id="MDN7247081.1"/>
    </source>
</evidence>
<dbReference type="Proteomes" id="UP001172142">
    <property type="component" value="Unassembled WGS sequence"/>
</dbReference>
<evidence type="ECO:0000259" key="1">
    <source>
        <dbReference type="Pfam" id="PF13280"/>
    </source>
</evidence>
<accession>A0ABT8NGQ2</accession>
<evidence type="ECO:0000313" key="4">
    <source>
        <dbReference type="Proteomes" id="UP001172142"/>
    </source>
</evidence>
<dbReference type="PROSITE" id="PS52050">
    <property type="entry name" value="WYL"/>
    <property type="match status" value="1"/>
</dbReference>
<feature type="domain" description="WCX" evidence="2">
    <location>
        <begin position="249"/>
        <end position="320"/>
    </location>
</feature>
<dbReference type="PANTHER" id="PTHR34580:SF1">
    <property type="entry name" value="PROTEIN PAFC"/>
    <property type="match status" value="1"/>
</dbReference>
<dbReference type="EMBL" id="JAUJWU010000005">
    <property type="protein sequence ID" value="MDN7247081.1"/>
    <property type="molecule type" value="Genomic_DNA"/>
</dbReference>
<gene>
    <name evidence="3" type="ORF">QWY13_16500</name>
</gene>
<keyword evidence="4" id="KW-1185">Reference proteome</keyword>
<dbReference type="InterPro" id="IPR051534">
    <property type="entry name" value="CBASS_pafABC_assoc_protein"/>
</dbReference>
<evidence type="ECO:0000259" key="2">
    <source>
        <dbReference type="Pfam" id="PF25583"/>
    </source>
</evidence>
<dbReference type="RefSeq" id="WP_301857390.1">
    <property type="nucleotide sequence ID" value="NZ_JAUJWU010000005.1"/>
</dbReference>
<dbReference type="InterPro" id="IPR057727">
    <property type="entry name" value="WCX_dom"/>
</dbReference>
<dbReference type="Pfam" id="PF25583">
    <property type="entry name" value="WCX"/>
    <property type="match status" value="1"/>
</dbReference>
<organism evidence="3 4">
    <name type="scientific">Planococcus shenhongbingii</name>
    <dbReference type="NCBI Taxonomy" id="3058398"/>
    <lineage>
        <taxon>Bacteria</taxon>
        <taxon>Bacillati</taxon>
        <taxon>Bacillota</taxon>
        <taxon>Bacilli</taxon>
        <taxon>Bacillales</taxon>
        <taxon>Caryophanaceae</taxon>
        <taxon>Planococcus</taxon>
    </lineage>
</organism>
<name>A0ABT8NGQ2_9BACL</name>
<dbReference type="InterPro" id="IPR026881">
    <property type="entry name" value="WYL_dom"/>
</dbReference>
<sequence length="326" mass="37860">MTRTRILAIINCLSTYSSKDEPITLYKIRGILKLEYGLDLTDKMIRKELNYLQSAESSHQVVKGRNKDNYRENVYFLKDAAFQVHELRYLMDAVSAARFISPPETAQLIYKLRGLTDELTSKRLANELVLSEGKVTIKHFAENIQTLHEAIRAKRCVKFQYGRYNVDKEFVLSREGGFYEVIPLGVVWSQEYYYLITQDREKEKIIQYRIDRMSNVSKTEDTFSPIPGFNLKNHVADLFNMFSGEKGSIAIEFDHHLINVVIDRFGIDARIKKISDTRFLLETEGIVSDGLVRWLLTWGADAKAVRPAELVKKMKKEVERYQGMYT</sequence>
<protein>
    <submittedName>
        <fullName evidence="3">WYL domain-containing protein</fullName>
    </submittedName>
</protein>
<reference evidence="3 4" key="1">
    <citation type="submission" date="2023-07" db="EMBL/GenBank/DDBJ databases">
        <title>Novel species in genus Planococcus.</title>
        <authorList>
            <person name="Ning S."/>
        </authorList>
    </citation>
    <scope>NUCLEOTIDE SEQUENCE [LARGE SCALE GENOMIC DNA]</scope>
    <source>
        <strain evidence="3 4">N017</strain>
    </source>
</reference>